<accession>A0AAW9MZL6</accession>
<dbReference type="Proteomes" id="UP001357733">
    <property type="component" value="Unassembled WGS sequence"/>
</dbReference>
<evidence type="ECO:0000256" key="2">
    <source>
        <dbReference type="ARBA" id="ARBA00022692"/>
    </source>
</evidence>
<gene>
    <name evidence="7" type="ORF">VLK81_07320</name>
</gene>
<comment type="caution">
    <text evidence="7">The sequence shown here is derived from an EMBL/GenBank/DDBJ whole genome shotgun (WGS) entry which is preliminary data.</text>
</comment>
<evidence type="ECO:0000256" key="3">
    <source>
        <dbReference type="ARBA" id="ARBA00022989"/>
    </source>
</evidence>
<evidence type="ECO:0000256" key="1">
    <source>
        <dbReference type="ARBA" id="ARBA00004127"/>
    </source>
</evidence>
<comment type="subcellular location">
    <subcellularLocation>
        <location evidence="1">Endomembrane system</location>
        <topology evidence="1">Multi-pass membrane protein</topology>
    </subcellularLocation>
</comment>
<evidence type="ECO:0000256" key="4">
    <source>
        <dbReference type="ARBA" id="ARBA00023136"/>
    </source>
</evidence>
<evidence type="ECO:0000256" key="5">
    <source>
        <dbReference type="SAM" id="Phobius"/>
    </source>
</evidence>
<keyword evidence="4 5" id="KW-0472">Membrane</keyword>
<feature type="transmembrane region" description="Helical" evidence="5">
    <location>
        <begin position="26"/>
        <end position="43"/>
    </location>
</feature>
<feature type="transmembrane region" description="Helical" evidence="5">
    <location>
        <begin position="96"/>
        <end position="115"/>
    </location>
</feature>
<evidence type="ECO:0000313" key="8">
    <source>
        <dbReference type="Proteomes" id="UP001357733"/>
    </source>
</evidence>
<dbReference type="EMBL" id="JAYKOT010000003">
    <property type="protein sequence ID" value="MEB3429815.1"/>
    <property type="molecule type" value="Genomic_DNA"/>
</dbReference>
<proteinExistence type="predicted"/>
<dbReference type="InterPro" id="IPR010652">
    <property type="entry name" value="DUF1232"/>
</dbReference>
<name>A0AAW9MZL6_9FIRM</name>
<evidence type="ECO:0000313" key="7">
    <source>
        <dbReference type="EMBL" id="MEB3429815.1"/>
    </source>
</evidence>
<organism evidence="7 8">
    <name type="scientific">Citroniella saccharovorans</name>
    <dbReference type="NCBI Taxonomy" id="2053367"/>
    <lineage>
        <taxon>Bacteria</taxon>
        <taxon>Bacillati</taxon>
        <taxon>Bacillota</taxon>
        <taxon>Tissierellia</taxon>
        <taxon>Tissierellales</taxon>
        <taxon>Peptoniphilaceae</taxon>
        <taxon>Citroniella</taxon>
    </lineage>
</organism>
<evidence type="ECO:0000259" key="6">
    <source>
        <dbReference type="Pfam" id="PF06803"/>
    </source>
</evidence>
<protein>
    <submittedName>
        <fullName evidence="7">DUF1232 domain-containing protein</fullName>
    </submittedName>
</protein>
<reference evidence="7 8" key="1">
    <citation type="submission" date="2024-01" db="EMBL/GenBank/DDBJ databases">
        <title>Complete genome sequence of Citroniella saccharovorans strain M6.X9, isolated from human fecal sample.</title>
        <authorList>
            <person name="Cheng G."/>
            <person name="Westerholm M."/>
            <person name="Schnurer A."/>
        </authorList>
    </citation>
    <scope>NUCLEOTIDE SEQUENCE [LARGE SCALE GENOMIC DNA]</scope>
    <source>
        <strain evidence="7 8">DSM 29873</strain>
    </source>
</reference>
<dbReference type="Pfam" id="PF06803">
    <property type="entry name" value="DUF1232"/>
    <property type="match status" value="1"/>
</dbReference>
<keyword evidence="2 5" id="KW-0812">Transmembrane</keyword>
<dbReference type="GO" id="GO:0012505">
    <property type="term" value="C:endomembrane system"/>
    <property type="evidence" value="ECO:0007669"/>
    <property type="project" value="UniProtKB-SubCell"/>
</dbReference>
<dbReference type="RefSeq" id="WP_324619973.1">
    <property type="nucleotide sequence ID" value="NZ_JAYKOT010000003.1"/>
</dbReference>
<keyword evidence="8" id="KW-1185">Reference proteome</keyword>
<sequence length="116" mass="12995">MIKNIFNLRNDLPIIYYSLKNKKLPIKSKLIIAIAIIYLISPIDLLPDNFIGMGLIDDLLVVPGLLSFSKTFIPSTVLNESKEEVEKGKSKIKKDLILSIVLFATIIIISIISKIL</sequence>
<dbReference type="AlphaFoldDB" id="A0AAW9MZL6"/>
<feature type="domain" description="DUF1232" evidence="6">
    <location>
        <begin position="29"/>
        <end position="63"/>
    </location>
</feature>
<keyword evidence="3 5" id="KW-1133">Transmembrane helix</keyword>